<dbReference type="InterPro" id="IPR050366">
    <property type="entry name" value="BP-dependent_transpt_permease"/>
</dbReference>
<comment type="similarity">
    <text evidence="7">Belongs to the binding-protein-dependent transport system permease family.</text>
</comment>
<evidence type="ECO:0000256" key="2">
    <source>
        <dbReference type="ARBA" id="ARBA00022448"/>
    </source>
</evidence>
<keyword evidence="4 7" id="KW-0812">Transmembrane</keyword>
<gene>
    <name evidence="9" type="ORF">HK439_19860</name>
</gene>
<feature type="transmembrane region" description="Helical" evidence="7">
    <location>
        <begin position="105"/>
        <end position="133"/>
    </location>
</feature>
<accession>A0A926NY39</accession>
<feature type="transmembrane region" description="Helical" evidence="7">
    <location>
        <begin position="145"/>
        <end position="174"/>
    </location>
</feature>
<dbReference type="InterPro" id="IPR035906">
    <property type="entry name" value="MetI-like_sf"/>
</dbReference>
<feature type="domain" description="ABC transmembrane type-1" evidence="8">
    <location>
        <begin position="101"/>
        <end position="290"/>
    </location>
</feature>
<dbReference type="InterPro" id="IPR000515">
    <property type="entry name" value="MetI-like"/>
</dbReference>
<feature type="transmembrane region" description="Helical" evidence="7">
    <location>
        <begin position="222"/>
        <end position="247"/>
    </location>
</feature>
<evidence type="ECO:0000313" key="9">
    <source>
        <dbReference type="EMBL" id="MBD1548524.1"/>
    </source>
</evidence>
<protein>
    <submittedName>
        <fullName evidence="9">ABC transporter permease</fullName>
    </submittedName>
</protein>
<feature type="transmembrane region" description="Helical" evidence="7">
    <location>
        <begin position="33"/>
        <end position="58"/>
    </location>
</feature>
<dbReference type="EMBL" id="JABFCZ010000023">
    <property type="protein sequence ID" value="MBD1548524.1"/>
    <property type="molecule type" value="Genomic_DNA"/>
</dbReference>
<evidence type="ECO:0000256" key="7">
    <source>
        <dbReference type="RuleBase" id="RU363032"/>
    </source>
</evidence>
<keyword evidence="6 7" id="KW-0472">Membrane</keyword>
<keyword evidence="5 7" id="KW-1133">Transmembrane helix</keyword>
<feature type="transmembrane region" description="Helical" evidence="7">
    <location>
        <begin position="267"/>
        <end position="293"/>
    </location>
</feature>
<evidence type="ECO:0000256" key="5">
    <source>
        <dbReference type="ARBA" id="ARBA00022989"/>
    </source>
</evidence>
<dbReference type="SUPFAM" id="SSF161098">
    <property type="entry name" value="MetI-like"/>
    <property type="match status" value="1"/>
</dbReference>
<dbReference type="PANTHER" id="PTHR43386:SF25">
    <property type="entry name" value="PEPTIDE ABC TRANSPORTER PERMEASE PROTEIN"/>
    <property type="match status" value="1"/>
</dbReference>
<name>A0A926NY39_9HYPH</name>
<evidence type="ECO:0000256" key="6">
    <source>
        <dbReference type="ARBA" id="ARBA00023136"/>
    </source>
</evidence>
<dbReference type="GO" id="GO:0055085">
    <property type="term" value="P:transmembrane transport"/>
    <property type="evidence" value="ECO:0007669"/>
    <property type="project" value="InterPro"/>
</dbReference>
<keyword evidence="2 7" id="KW-0813">Transport</keyword>
<comment type="subcellular location">
    <subcellularLocation>
        <location evidence="1 7">Cell membrane</location>
        <topology evidence="1 7">Multi-pass membrane protein</topology>
    </subcellularLocation>
</comment>
<dbReference type="Pfam" id="PF12911">
    <property type="entry name" value="OppC_N"/>
    <property type="match status" value="1"/>
</dbReference>
<dbReference type="AlphaFoldDB" id="A0A926NY39"/>
<evidence type="ECO:0000313" key="10">
    <source>
        <dbReference type="Proteomes" id="UP000598467"/>
    </source>
</evidence>
<evidence type="ECO:0000256" key="3">
    <source>
        <dbReference type="ARBA" id="ARBA00022475"/>
    </source>
</evidence>
<comment type="caution">
    <text evidence="9">The sequence shown here is derived from an EMBL/GenBank/DDBJ whole genome shotgun (WGS) entry which is preliminary data.</text>
</comment>
<organism evidence="9 10">
    <name type="scientific">Roseibium aggregatum</name>
    <dbReference type="NCBI Taxonomy" id="187304"/>
    <lineage>
        <taxon>Bacteria</taxon>
        <taxon>Pseudomonadati</taxon>
        <taxon>Pseudomonadota</taxon>
        <taxon>Alphaproteobacteria</taxon>
        <taxon>Hyphomicrobiales</taxon>
        <taxon>Stappiaceae</taxon>
        <taxon>Roseibium</taxon>
    </lineage>
</organism>
<sequence>MSDLTSSLPQTVRRPILSPHRIPGYALWCKADWVLRIALIVGLILVLLTIAAPLIAPFDPNHQSLISRLRPPLGFERYKAGFFLGTDELGRDILSRCIYGLRLTFTLALAGAVIGLLIGGTLGLLAGLVGGVFEDFVMGAVDAQIAIPFTLIALLILAIFGSSLEVMVLVLGVYGWEQHARIVRGEVRKLTGMPFIEAARAAGAGPLRIALRHILPNVVSPLVVQFTLNFSNIVILESTLSFLGLGVQPPTATLGSMVGVGRDYLPTAPWIVVAPAMMILLLTFAVQILGDWLRDHADVRLRSR</sequence>
<dbReference type="Proteomes" id="UP000598467">
    <property type="component" value="Unassembled WGS sequence"/>
</dbReference>
<dbReference type="PANTHER" id="PTHR43386">
    <property type="entry name" value="OLIGOPEPTIDE TRANSPORT SYSTEM PERMEASE PROTEIN APPC"/>
    <property type="match status" value="1"/>
</dbReference>
<dbReference type="Pfam" id="PF00528">
    <property type="entry name" value="BPD_transp_1"/>
    <property type="match status" value="1"/>
</dbReference>
<dbReference type="CDD" id="cd06261">
    <property type="entry name" value="TM_PBP2"/>
    <property type="match status" value="1"/>
</dbReference>
<dbReference type="GO" id="GO:0005886">
    <property type="term" value="C:plasma membrane"/>
    <property type="evidence" value="ECO:0007669"/>
    <property type="project" value="UniProtKB-SubCell"/>
</dbReference>
<evidence type="ECO:0000256" key="1">
    <source>
        <dbReference type="ARBA" id="ARBA00004651"/>
    </source>
</evidence>
<proteinExistence type="inferred from homology"/>
<dbReference type="Gene3D" id="1.10.3720.10">
    <property type="entry name" value="MetI-like"/>
    <property type="match status" value="1"/>
</dbReference>
<keyword evidence="3" id="KW-1003">Cell membrane</keyword>
<dbReference type="InterPro" id="IPR025966">
    <property type="entry name" value="OppC_N"/>
</dbReference>
<reference evidence="9" key="1">
    <citation type="submission" date="2020-05" db="EMBL/GenBank/DDBJ databases">
        <title>Identification of trans-AT polyketide cluster in two marine bacteria, producers of a novel glutaramide-containing polyketide sesbanimide D and analogs.</title>
        <authorList>
            <person name="Kacar D."/>
            <person name="Rodriguez P."/>
            <person name="Canedo L."/>
            <person name="Gonzalez E."/>
            <person name="Galan B."/>
            <person name="De La Calle F."/>
            <person name="Garcia J.L."/>
        </authorList>
    </citation>
    <scope>NUCLEOTIDE SEQUENCE</scope>
    <source>
        <strain evidence="9">PHM038</strain>
    </source>
</reference>
<dbReference type="PROSITE" id="PS50928">
    <property type="entry name" value="ABC_TM1"/>
    <property type="match status" value="1"/>
</dbReference>
<evidence type="ECO:0000259" key="8">
    <source>
        <dbReference type="PROSITE" id="PS50928"/>
    </source>
</evidence>
<dbReference type="RefSeq" id="WP_190293213.1">
    <property type="nucleotide sequence ID" value="NZ_JABFCZ010000023.1"/>
</dbReference>
<evidence type="ECO:0000256" key="4">
    <source>
        <dbReference type="ARBA" id="ARBA00022692"/>
    </source>
</evidence>